<comment type="caution">
    <text evidence="2">The sequence shown here is derived from an EMBL/GenBank/DDBJ whole genome shotgun (WGS) entry which is preliminary data.</text>
</comment>
<evidence type="ECO:0000313" key="3">
    <source>
        <dbReference type="Proteomes" id="UP000813444"/>
    </source>
</evidence>
<accession>A0A8K0SFL2</accession>
<keyword evidence="3" id="KW-1185">Reference proteome</keyword>
<name>A0A8K0SFL2_9HYPO</name>
<dbReference type="OrthoDB" id="2118965at2759"/>
<proteinExistence type="predicted"/>
<sequence>MEKVKQAASCLAQGSPTFEHGSDRDMRATFEREAANYKDIVVYTMVSIHKTYYAASVYYETTTLPVKTLDKFTRDGGYGALEGRSTRTVHNTYGSSVKKTAGVGATTAAAGTAMHYQSKVNRSSSSSSSNDDDERTANRHKRGLGSTGMAVTAATTATLGSSTTPAGTGNHSTVTTEKRKPSFMDKLNPRKDADGNGKAGFLD</sequence>
<protein>
    <submittedName>
        <fullName evidence="2">Uncharacterized protein</fullName>
    </submittedName>
</protein>
<gene>
    <name evidence="2" type="ORF">B0I35DRAFT_414409</name>
</gene>
<evidence type="ECO:0000313" key="2">
    <source>
        <dbReference type="EMBL" id="KAH7304564.1"/>
    </source>
</evidence>
<organism evidence="2 3">
    <name type="scientific">Stachybotrys elegans</name>
    <dbReference type="NCBI Taxonomy" id="80388"/>
    <lineage>
        <taxon>Eukaryota</taxon>
        <taxon>Fungi</taxon>
        <taxon>Dikarya</taxon>
        <taxon>Ascomycota</taxon>
        <taxon>Pezizomycotina</taxon>
        <taxon>Sordariomycetes</taxon>
        <taxon>Hypocreomycetidae</taxon>
        <taxon>Hypocreales</taxon>
        <taxon>Stachybotryaceae</taxon>
        <taxon>Stachybotrys</taxon>
    </lineage>
</organism>
<dbReference type="Proteomes" id="UP000813444">
    <property type="component" value="Unassembled WGS sequence"/>
</dbReference>
<feature type="region of interest" description="Disordered" evidence="1">
    <location>
        <begin position="114"/>
        <end position="203"/>
    </location>
</feature>
<reference evidence="2" key="1">
    <citation type="journal article" date="2021" name="Nat. Commun.">
        <title>Genetic determinants of endophytism in the Arabidopsis root mycobiome.</title>
        <authorList>
            <person name="Mesny F."/>
            <person name="Miyauchi S."/>
            <person name="Thiergart T."/>
            <person name="Pickel B."/>
            <person name="Atanasova L."/>
            <person name="Karlsson M."/>
            <person name="Huettel B."/>
            <person name="Barry K.W."/>
            <person name="Haridas S."/>
            <person name="Chen C."/>
            <person name="Bauer D."/>
            <person name="Andreopoulos W."/>
            <person name="Pangilinan J."/>
            <person name="LaButti K."/>
            <person name="Riley R."/>
            <person name="Lipzen A."/>
            <person name="Clum A."/>
            <person name="Drula E."/>
            <person name="Henrissat B."/>
            <person name="Kohler A."/>
            <person name="Grigoriev I.V."/>
            <person name="Martin F.M."/>
            <person name="Hacquard S."/>
        </authorList>
    </citation>
    <scope>NUCLEOTIDE SEQUENCE</scope>
    <source>
        <strain evidence="2">MPI-CAGE-CH-0235</strain>
    </source>
</reference>
<dbReference type="EMBL" id="JAGPNK010000022">
    <property type="protein sequence ID" value="KAH7304564.1"/>
    <property type="molecule type" value="Genomic_DNA"/>
</dbReference>
<dbReference type="AlphaFoldDB" id="A0A8K0SFL2"/>
<evidence type="ECO:0000256" key="1">
    <source>
        <dbReference type="SAM" id="MobiDB-lite"/>
    </source>
</evidence>
<feature type="compositionally biased region" description="Low complexity" evidence="1">
    <location>
        <begin position="147"/>
        <end position="169"/>
    </location>
</feature>
<feature type="compositionally biased region" description="Basic and acidic residues" evidence="1">
    <location>
        <begin position="176"/>
        <end position="195"/>
    </location>
</feature>